<evidence type="ECO:0000313" key="1">
    <source>
        <dbReference type="EMBL" id="KXB01484.1"/>
    </source>
</evidence>
<dbReference type="EMBL" id="LHXX01000049">
    <property type="protein sequence ID" value="KXB01484.1"/>
    <property type="molecule type" value="Genomic_DNA"/>
</dbReference>
<name>A0A133V4X1_9EURY</name>
<reference evidence="1 2" key="1">
    <citation type="journal article" date="2016" name="Sci. Rep.">
        <title>Metabolic traits of an uncultured archaeal lineage -MSBL1- from brine pools of the Red Sea.</title>
        <authorList>
            <person name="Mwirichia R."/>
            <person name="Alam I."/>
            <person name="Rashid M."/>
            <person name="Vinu M."/>
            <person name="Ba-Alawi W."/>
            <person name="Anthony Kamau A."/>
            <person name="Kamanda Ngugi D."/>
            <person name="Goker M."/>
            <person name="Klenk H.P."/>
            <person name="Bajic V."/>
            <person name="Stingl U."/>
        </authorList>
    </citation>
    <scope>NUCLEOTIDE SEQUENCE [LARGE SCALE GENOMIC DNA]</scope>
    <source>
        <strain evidence="1">SCGC-AAA261D19</strain>
    </source>
</reference>
<accession>A0A133V4X1</accession>
<dbReference type="AlphaFoldDB" id="A0A133V4X1"/>
<sequence length="61" mass="7317">MRIRCGGYRFSTSEKLRRVTMAEIEVSGWPFQDAETLCEMKEGHFERKRCRVYVVYHDDGR</sequence>
<organism evidence="1 2">
    <name type="scientific">candidate division MSBL1 archaeon SCGC-AAA261D19</name>
    <dbReference type="NCBI Taxonomy" id="1698273"/>
    <lineage>
        <taxon>Archaea</taxon>
        <taxon>Methanobacteriati</taxon>
        <taxon>Methanobacteriota</taxon>
        <taxon>candidate division MSBL1</taxon>
    </lineage>
</organism>
<keyword evidence="2" id="KW-1185">Reference proteome</keyword>
<evidence type="ECO:0000313" key="2">
    <source>
        <dbReference type="Proteomes" id="UP000070400"/>
    </source>
</evidence>
<protein>
    <submittedName>
        <fullName evidence="1">Uncharacterized protein</fullName>
    </submittedName>
</protein>
<comment type="caution">
    <text evidence="1">The sequence shown here is derived from an EMBL/GenBank/DDBJ whole genome shotgun (WGS) entry which is preliminary data.</text>
</comment>
<proteinExistence type="predicted"/>
<dbReference type="Proteomes" id="UP000070400">
    <property type="component" value="Unassembled WGS sequence"/>
</dbReference>
<gene>
    <name evidence="1" type="ORF">AKJ43_03355</name>
</gene>